<dbReference type="SUPFAM" id="SSF141868">
    <property type="entry name" value="EAL domain-like"/>
    <property type="match status" value="1"/>
</dbReference>
<dbReference type="InterPro" id="IPR000160">
    <property type="entry name" value="GGDEF_dom"/>
</dbReference>
<keyword evidence="5" id="KW-1185">Reference proteome</keyword>
<dbReference type="InterPro" id="IPR029787">
    <property type="entry name" value="Nucleotide_cyclase"/>
</dbReference>
<dbReference type="InterPro" id="IPR000014">
    <property type="entry name" value="PAS"/>
</dbReference>
<sequence length="671" mass="71329">MSAASSAAPSSTTILVIAPRENSAETLRNALRAAGESVTVAWLEQAGELGDQLTHHDPALIASAADDSAALDRILGLCVNAAPRVPVIALADARRRTDLLRAGARDVVDPADPELLELVLTRHLREAERVRQASVLQAQLADCRGRLDALIADSREARAVIDDGIFEQVNAEFASLFGFPDTDELAGVPLMDLVHPDDRPTVKQALKDCAQGTSAPSLLTITGQRMDDTPVTLAVRCRPTTGNQPGRVELLVAPPDETAPVQRDPITTGRQALYQTLQSLRPRDPGTPGLLCLHLDDFGGLQDRLGPATADRIADEVFAFTLSLIAEDDRGFRLAAPGLALLMHREDAGALTEQAESIREAIAREAFGEDQQTASVTVSIAVAALAADGDDAKRFLRTARLATQLSDRTGNRVDMLGKRDAAADADTNRPAPTADRAKALNAAIENNQLALAYLDITSLEGDAGPYYDALLRWNRGDGRALRFDEFRDEAEAAGLLSDIDRWATGQALARTRGDAAGEIFLPLSAASVQQAEAFAKWLGTQAAGREGASGQVWLVLQETDVAAAPRQAQLLARACRSLGLGIAVDGYATRPEAAALAADLQAGFVRLDADQTEILVGDGDEALTQAVAAARHAGMRIVAGHVQDANSMARLWQHGINFIQGRRVHEPAAEA</sequence>
<dbReference type="PROSITE" id="PS50887">
    <property type="entry name" value="GGDEF"/>
    <property type="match status" value="1"/>
</dbReference>
<gene>
    <name evidence="4" type="ORF">RM532_11045</name>
</gene>
<dbReference type="InterPro" id="IPR035965">
    <property type="entry name" value="PAS-like_dom_sf"/>
</dbReference>
<dbReference type="Proteomes" id="UP001251857">
    <property type="component" value="Unassembled WGS sequence"/>
</dbReference>
<proteinExistence type="predicted"/>
<dbReference type="CDD" id="cd00130">
    <property type="entry name" value="PAS"/>
    <property type="match status" value="1"/>
</dbReference>
<dbReference type="SUPFAM" id="SSF55785">
    <property type="entry name" value="PYP-like sensor domain (PAS domain)"/>
    <property type="match status" value="1"/>
</dbReference>
<dbReference type="Pfam" id="PF00990">
    <property type="entry name" value="GGDEF"/>
    <property type="match status" value="1"/>
</dbReference>
<evidence type="ECO:0000313" key="5">
    <source>
        <dbReference type="Proteomes" id="UP001251857"/>
    </source>
</evidence>
<organism evidence="4 5">
    <name type="scientific">Spectribacter hydrogenoxidans</name>
    <dbReference type="NCBI Taxonomy" id="3075608"/>
    <lineage>
        <taxon>Bacteria</taxon>
        <taxon>Pseudomonadati</taxon>
        <taxon>Pseudomonadota</taxon>
        <taxon>Gammaproteobacteria</taxon>
        <taxon>Salinisphaerales</taxon>
        <taxon>Salinisphaeraceae</taxon>
        <taxon>Spectribacter</taxon>
    </lineage>
</organism>
<feature type="domain" description="GGDEF" evidence="3">
    <location>
        <begin position="286"/>
        <end position="419"/>
    </location>
</feature>
<dbReference type="Gene3D" id="3.30.70.270">
    <property type="match status" value="1"/>
</dbReference>
<dbReference type="PROSITE" id="PS50112">
    <property type="entry name" value="PAS"/>
    <property type="match status" value="1"/>
</dbReference>
<feature type="domain" description="EAL" evidence="2">
    <location>
        <begin position="433"/>
        <end position="671"/>
    </location>
</feature>
<dbReference type="RefSeq" id="WP_311653387.1">
    <property type="nucleotide sequence ID" value="NZ_JAVRIB010000011.1"/>
</dbReference>
<dbReference type="Gene3D" id="3.30.450.20">
    <property type="entry name" value="PAS domain"/>
    <property type="match status" value="1"/>
</dbReference>
<feature type="domain" description="PAS" evidence="1">
    <location>
        <begin position="163"/>
        <end position="213"/>
    </location>
</feature>
<dbReference type="InterPro" id="IPR043128">
    <property type="entry name" value="Rev_trsase/Diguanyl_cyclase"/>
</dbReference>
<dbReference type="SMART" id="SM00267">
    <property type="entry name" value="GGDEF"/>
    <property type="match status" value="1"/>
</dbReference>
<evidence type="ECO:0000259" key="1">
    <source>
        <dbReference type="PROSITE" id="PS50112"/>
    </source>
</evidence>
<dbReference type="InterPro" id="IPR013767">
    <property type="entry name" value="PAS_fold"/>
</dbReference>
<dbReference type="SMART" id="SM00091">
    <property type="entry name" value="PAS"/>
    <property type="match status" value="1"/>
</dbReference>
<comment type="caution">
    <text evidence="4">The sequence shown here is derived from an EMBL/GenBank/DDBJ whole genome shotgun (WGS) entry which is preliminary data.</text>
</comment>
<accession>A0ABU3C1R0</accession>
<evidence type="ECO:0000259" key="3">
    <source>
        <dbReference type="PROSITE" id="PS50887"/>
    </source>
</evidence>
<protein>
    <submittedName>
        <fullName evidence="4">EAL domain-containing protein</fullName>
    </submittedName>
</protein>
<dbReference type="Gene3D" id="3.40.50.2300">
    <property type="match status" value="1"/>
</dbReference>
<evidence type="ECO:0000313" key="4">
    <source>
        <dbReference type="EMBL" id="MDT0635487.1"/>
    </source>
</evidence>
<reference evidence="4 5" key="1">
    <citation type="submission" date="2023-09" db="EMBL/GenBank/DDBJ databases">
        <authorList>
            <person name="Rey-Velasco X."/>
        </authorList>
    </citation>
    <scope>NUCLEOTIDE SEQUENCE [LARGE SCALE GENOMIC DNA]</scope>
    <source>
        <strain evidence="4 5">W335</strain>
    </source>
</reference>
<dbReference type="Pfam" id="PF00563">
    <property type="entry name" value="EAL"/>
    <property type="match status" value="1"/>
</dbReference>
<dbReference type="InterPro" id="IPR001633">
    <property type="entry name" value="EAL_dom"/>
</dbReference>
<dbReference type="SUPFAM" id="SSF52172">
    <property type="entry name" value="CheY-like"/>
    <property type="match status" value="1"/>
</dbReference>
<evidence type="ECO:0000259" key="2">
    <source>
        <dbReference type="PROSITE" id="PS50883"/>
    </source>
</evidence>
<dbReference type="Gene3D" id="3.20.20.450">
    <property type="entry name" value="EAL domain"/>
    <property type="match status" value="1"/>
</dbReference>
<dbReference type="PANTHER" id="PTHR33121">
    <property type="entry name" value="CYCLIC DI-GMP PHOSPHODIESTERASE PDEF"/>
    <property type="match status" value="1"/>
</dbReference>
<dbReference type="InterPro" id="IPR011006">
    <property type="entry name" value="CheY-like_superfamily"/>
</dbReference>
<dbReference type="Pfam" id="PF00989">
    <property type="entry name" value="PAS"/>
    <property type="match status" value="1"/>
</dbReference>
<dbReference type="SMART" id="SM00052">
    <property type="entry name" value="EAL"/>
    <property type="match status" value="1"/>
</dbReference>
<dbReference type="EMBL" id="JAVRIB010000011">
    <property type="protein sequence ID" value="MDT0635487.1"/>
    <property type="molecule type" value="Genomic_DNA"/>
</dbReference>
<dbReference type="PROSITE" id="PS50883">
    <property type="entry name" value="EAL"/>
    <property type="match status" value="1"/>
</dbReference>
<name>A0ABU3C1R0_9GAMM</name>
<dbReference type="PANTHER" id="PTHR33121:SF23">
    <property type="entry name" value="CYCLIC DI-GMP PHOSPHODIESTERASE PDEB"/>
    <property type="match status" value="1"/>
</dbReference>
<dbReference type="SUPFAM" id="SSF55073">
    <property type="entry name" value="Nucleotide cyclase"/>
    <property type="match status" value="1"/>
</dbReference>
<dbReference type="InterPro" id="IPR050706">
    <property type="entry name" value="Cyclic-di-GMP_PDE-like"/>
</dbReference>
<dbReference type="InterPro" id="IPR035919">
    <property type="entry name" value="EAL_sf"/>
</dbReference>